<dbReference type="InterPro" id="IPR009492">
    <property type="entry name" value="TniQ"/>
</dbReference>
<accession>A0A2B8BJC2</accession>
<name>A0A2B8BJC2_9PROT</name>
<dbReference type="EMBL" id="PDKW01000039">
    <property type="protein sequence ID" value="PGH57648.1"/>
    <property type="molecule type" value="Genomic_DNA"/>
</dbReference>
<protein>
    <recommendedName>
        <fullName evidence="1">HTH cro/C1-type domain-containing protein</fullName>
    </recommendedName>
</protein>
<evidence type="ECO:0000259" key="1">
    <source>
        <dbReference type="PROSITE" id="PS50943"/>
    </source>
</evidence>
<keyword evidence="3" id="KW-1185">Reference proteome</keyword>
<evidence type="ECO:0000313" key="2">
    <source>
        <dbReference type="EMBL" id="PGH57648.1"/>
    </source>
</evidence>
<comment type="caution">
    <text evidence="2">The sequence shown here is derived from an EMBL/GenBank/DDBJ whole genome shotgun (WGS) entry which is preliminary data.</text>
</comment>
<sequence length="489" mass="53170">MSPHFRLRVPPIEGESLLGFLWRLGARNCISLGTLHRMAGAPNRTNSPTPDTLKRLADLTGIAVDVLANLSCRTDAPNQTRRFGKHVLPRRLVSWRRRRFCPGCIAESPHHRAIWDASMVSICPLHACRLVFRCDACGNSLEWVGDNLWTCRCGRDFTRISAESIAHTDLVGTQVVYGMLDQPSFEATFHALKVMLPFADLEVGQGLDLLHSLVMTRPALAHWSVPGDEADENVHVALNEALEACHAWPTGMGAFLASSAQRTDDPVRIWVNSLPSGVGERVKANLLATITEPGGEQQGHKTFEDKSTISMDEAAAMLGIPVIRLQCVPNLCIFLSGERKRGSLRAPLLRSMVVELAKSTERLLTKSEASDILGVSPVTFAAIVQAGMVPDVTGKAPKSGTLYDSAEVRRFLKGVLERVVVDPALDGGPEARLGSSKTRPALHGGRSVPVLRGLIEGRLRCARVDSQAVGLHRIVLNAIETSRFVASGH</sequence>
<dbReference type="Proteomes" id="UP000225379">
    <property type="component" value="Unassembled WGS sequence"/>
</dbReference>
<feature type="domain" description="HTH cro/C1-type" evidence="1">
    <location>
        <begin position="43"/>
        <end position="67"/>
    </location>
</feature>
<dbReference type="InterPro" id="IPR001387">
    <property type="entry name" value="Cro/C1-type_HTH"/>
</dbReference>
<gene>
    <name evidence="2" type="ORF">CRT60_06550</name>
</gene>
<dbReference type="AlphaFoldDB" id="A0A2B8BJC2"/>
<dbReference type="OrthoDB" id="6917259at2"/>
<dbReference type="PROSITE" id="PS50943">
    <property type="entry name" value="HTH_CROC1"/>
    <property type="match status" value="1"/>
</dbReference>
<organism evidence="2 3">
    <name type="scientific">Azospirillum palustre</name>
    <dbReference type="NCBI Taxonomy" id="2044885"/>
    <lineage>
        <taxon>Bacteria</taxon>
        <taxon>Pseudomonadati</taxon>
        <taxon>Pseudomonadota</taxon>
        <taxon>Alphaproteobacteria</taxon>
        <taxon>Rhodospirillales</taxon>
        <taxon>Azospirillaceae</taxon>
        <taxon>Azospirillum</taxon>
    </lineage>
</organism>
<reference evidence="3" key="1">
    <citation type="submission" date="2017-10" db="EMBL/GenBank/DDBJ databases">
        <authorList>
            <person name="Kravchenko I.K."/>
            <person name="Grouzdev D.S."/>
        </authorList>
    </citation>
    <scope>NUCLEOTIDE SEQUENCE [LARGE SCALE GENOMIC DNA]</scope>
    <source>
        <strain evidence="3">B2</strain>
    </source>
</reference>
<proteinExistence type="predicted"/>
<evidence type="ECO:0000313" key="3">
    <source>
        <dbReference type="Proteomes" id="UP000225379"/>
    </source>
</evidence>
<dbReference type="Pfam" id="PF06527">
    <property type="entry name" value="TniQ"/>
    <property type="match status" value="1"/>
</dbReference>